<evidence type="ECO:0008006" key="7">
    <source>
        <dbReference type="Google" id="ProtNLM"/>
    </source>
</evidence>
<evidence type="ECO:0000313" key="6">
    <source>
        <dbReference type="Proteomes" id="UP000235672"/>
    </source>
</evidence>
<dbReference type="CDD" id="cd12148">
    <property type="entry name" value="fungal_TF_MHR"/>
    <property type="match status" value="1"/>
</dbReference>
<dbReference type="Proteomes" id="UP000235672">
    <property type="component" value="Unassembled WGS sequence"/>
</dbReference>
<proteinExistence type="predicted"/>
<dbReference type="EMBL" id="KZ613484">
    <property type="protein sequence ID" value="PMD20688.1"/>
    <property type="molecule type" value="Genomic_DNA"/>
</dbReference>
<evidence type="ECO:0000256" key="2">
    <source>
        <dbReference type="ARBA" id="ARBA00023242"/>
    </source>
</evidence>
<dbReference type="InterPro" id="IPR050613">
    <property type="entry name" value="Sec_Metabolite_Reg"/>
</dbReference>
<evidence type="ECO:0000256" key="1">
    <source>
        <dbReference type="ARBA" id="ARBA00004123"/>
    </source>
</evidence>
<accession>A0A2J6Q331</accession>
<sequence>MYRNLHVPTTWRLLAEIYEDLDVQRVPFATKLAFFLGIFAGSAYVSNSNLKLEFPASTRTPPLALAELWHKQRVFLLTKPPVPPSTQALVALMTLAHLCTQIEGFSGSFEVLAMTALQIARTMRIHRLDSYHFREERKKNGADMVDIELKRRVWWHIAASDWLLSNVGGPHEGTYMLHPSQIETFHPSNAEDCDIPTGITHITEDSYSKPLSTPTTITYFLWRLQIATPSRKVTDLLTPTFCTSPDIDNSDEMYSNILLLDQKYQQLLKSLPPFFQLTNRMNPKEYSALIKDKPYLEPQRYLINFVLHTNLARLHRRFLIRGSTQPKFAYSRMQCIQSTETVLEVRNLVIGNKGIGSFTYFLLAHFFMAAVILAMDVCFNPNEIRVEKRKQDVLRACRVLEEELGAKMEPNESGGEDSNGRVMLKAFQKAVLNLRALLKRMNRTEKMQQPETTTDFMEARREVSPNDPFAKGTFTKAGRQMRSAQDIATNTQNYSSQPGNYASTNQSAPEEEMPLLHPPYDEPQPPTVFAVDNMWEEFFTVGSDFNSTDWDTFLIDLDEQMAGMGSET</sequence>
<protein>
    <recommendedName>
        <fullName evidence="7">Transcription factor domain-containing protein</fullName>
    </recommendedName>
</protein>
<dbReference type="GO" id="GO:0005634">
    <property type="term" value="C:nucleus"/>
    <property type="evidence" value="ECO:0007669"/>
    <property type="project" value="UniProtKB-SubCell"/>
</dbReference>
<gene>
    <name evidence="5" type="ORF">NA56DRAFT_573765</name>
</gene>
<keyword evidence="4" id="KW-0472">Membrane</keyword>
<keyword evidence="2" id="KW-0539">Nucleus</keyword>
<dbReference type="OrthoDB" id="3014581at2759"/>
<dbReference type="PANTHER" id="PTHR31001:SF90">
    <property type="entry name" value="CENTROMERE DNA-BINDING PROTEIN COMPLEX CBF3 SUBUNIT B"/>
    <property type="match status" value="1"/>
</dbReference>
<keyword evidence="6" id="KW-1185">Reference proteome</keyword>
<dbReference type="PANTHER" id="PTHR31001">
    <property type="entry name" value="UNCHARACTERIZED TRANSCRIPTIONAL REGULATORY PROTEIN"/>
    <property type="match status" value="1"/>
</dbReference>
<name>A0A2J6Q331_9HELO</name>
<feature type="region of interest" description="Disordered" evidence="3">
    <location>
        <begin position="490"/>
        <end position="512"/>
    </location>
</feature>
<keyword evidence="4" id="KW-1133">Transmembrane helix</keyword>
<evidence type="ECO:0000313" key="5">
    <source>
        <dbReference type="EMBL" id="PMD20688.1"/>
    </source>
</evidence>
<reference evidence="5 6" key="1">
    <citation type="submission" date="2016-05" db="EMBL/GenBank/DDBJ databases">
        <title>A degradative enzymes factory behind the ericoid mycorrhizal symbiosis.</title>
        <authorList>
            <consortium name="DOE Joint Genome Institute"/>
            <person name="Martino E."/>
            <person name="Morin E."/>
            <person name="Grelet G."/>
            <person name="Kuo A."/>
            <person name="Kohler A."/>
            <person name="Daghino S."/>
            <person name="Barry K."/>
            <person name="Choi C."/>
            <person name="Cichocki N."/>
            <person name="Clum A."/>
            <person name="Copeland A."/>
            <person name="Hainaut M."/>
            <person name="Haridas S."/>
            <person name="Labutti K."/>
            <person name="Lindquist E."/>
            <person name="Lipzen A."/>
            <person name="Khouja H.-R."/>
            <person name="Murat C."/>
            <person name="Ohm R."/>
            <person name="Olson A."/>
            <person name="Spatafora J."/>
            <person name="Veneault-Fourrey C."/>
            <person name="Henrissat B."/>
            <person name="Grigoriev I."/>
            <person name="Martin F."/>
            <person name="Perotto S."/>
        </authorList>
    </citation>
    <scope>NUCLEOTIDE SEQUENCE [LARGE SCALE GENOMIC DNA]</scope>
    <source>
        <strain evidence="5 6">UAMH 7357</strain>
    </source>
</reference>
<feature type="transmembrane region" description="Helical" evidence="4">
    <location>
        <begin position="358"/>
        <end position="379"/>
    </location>
</feature>
<dbReference type="STRING" id="1745343.A0A2J6Q331"/>
<evidence type="ECO:0000256" key="4">
    <source>
        <dbReference type="SAM" id="Phobius"/>
    </source>
</evidence>
<organism evidence="5 6">
    <name type="scientific">Hyaloscypha hepaticicola</name>
    <dbReference type="NCBI Taxonomy" id="2082293"/>
    <lineage>
        <taxon>Eukaryota</taxon>
        <taxon>Fungi</taxon>
        <taxon>Dikarya</taxon>
        <taxon>Ascomycota</taxon>
        <taxon>Pezizomycotina</taxon>
        <taxon>Leotiomycetes</taxon>
        <taxon>Helotiales</taxon>
        <taxon>Hyaloscyphaceae</taxon>
        <taxon>Hyaloscypha</taxon>
    </lineage>
</organism>
<keyword evidence="4" id="KW-0812">Transmembrane</keyword>
<evidence type="ECO:0000256" key="3">
    <source>
        <dbReference type="SAM" id="MobiDB-lite"/>
    </source>
</evidence>
<comment type="subcellular location">
    <subcellularLocation>
        <location evidence="1">Nucleus</location>
    </subcellularLocation>
</comment>
<dbReference type="AlphaFoldDB" id="A0A2J6Q331"/>
<feature type="compositionally biased region" description="Polar residues" evidence="3">
    <location>
        <begin position="490"/>
        <end position="508"/>
    </location>
</feature>